<proteinExistence type="inferred from homology"/>
<dbReference type="InterPro" id="IPR014721">
    <property type="entry name" value="Ribsml_uS5_D2-typ_fold_subgr"/>
</dbReference>
<evidence type="ECO:0000259" key="10">
    <source>
        <dbReference type="Pfam" id="PF10509"/>
    </source>
</evidence>
<dbReference type="InterPro" id="IPR006203">
    <property type="entry name" value="GHMP_knse_ATP-bd_CS"/>
</dbReference>
<dbReference type="Pfam" id="PF10509">
    <property type="entry name" value="GalKase_gal_bdg"/>
    <property type="match status" value="1"/>
</dbReference>
<evidence type="ECO:0000259" key="9">
    <source>
        <dbReference type="Pfam" id="PF08544"/>
    </source>
</evidence>
<evidence type="ECO:0000256" key="6">
    <source>
        <dbReference type="ARBA" id="ARBA00023144"/>
    </source>
</evidence>
<dbReference type="Gene3D" id="3.30.230.10">
    <property type="match status" value="1"/>
</dbReference>
<dbReference type="InterPro" id="IPR006204">
    <property type="entry name" value="GHMP_kinase_N_dom"/>
</dbReference>
<feature type="domain" description="GHMP kinase C-terminal" evidence="9">
    <location>
        <begin position="249"/>
        <end position="325"/>
    </location>
</feature>
<dbReference type="PRINTS" id="PR00959">
    <property type="entry name" value="MEVGALKINASE"/>
</dbReference>
<comment type="similarity">
    <text evidence="1">Belongs to the GHMP kinase family. GalK subfamily.</text>
</comment>
<keyword evidence="12" id="KW-1185">Reference proteome</keyword>
<evidence type="ECO:0000256" key="7">
    <source>
        <dbReference type="NCBIfam" id="TIGR00131"/>
    </source>
</evidence>
<dbReference type="SUPFAM" id="SSF54211">
    <property type="entry name" value="Ribosomal protein S5 domain 2-like"/>
    <property type="match status" value="1"/>
</dbReference>
<evidence type="ECO:0000313" key="11">
    <source>
        <dbReference type="EMBL" id="QTA38859.1"/>
    </source>
</evidence>
<evidence type="ECO:0000256" key="2">
    <source>
        <dbReference type="ARBA" id="ARBA00022679"/>
    </source>
</evidence>
<reference evidence="11 12" key="1">
    <citation type="submission" date="2021-03" db="EMBL/GenBank/DDBJ databases">
        <title>Thermosipho ferrireducens sp.nov., an anaerobic thermophilic iron-reducing bacterium isolated from a deep-sea hydrothermal sulfide deposits.</title>
        <authorList>
            <person name="Zeng X."/>
            <person name="Chen Y."/>
            <person name="Shao Z."/>
        </authorList>
    </citation>
    <scope>NUCLEOTIDE SEQUENCE [LARGE SCALE GENOMIC DNA]</scope>
    <source>
        <strain evidence="11 12">JL129W03</strain>
    </source>
</reference>
<evidence type="ECO:0000256" key="5">
    <source>
        <dbReference type="ARBA" id="ARBA00022840"/>
    </source>
</evidence>
<dbReference type="PANTHER" id="PTHR10457">
    <property type="entry name" value="MEVALONATE KINASE/GALACTOKINASE"/>
    <property type="match status" value="1"/>
</dbReference>
<dbReference type="GO" id="GO:0004335">
    <property type="term" value="F:galactokinase activity"/>
    <property type="evidence" value="ECO:0007669"/>
    <property type="project" value="UniProtKB-EC"/>
</dbReference>
<dbReference type="NCBIfam" id="TIGR00131">
    <property type="entry name" value="gal_kin"/>
    <property type="match status" value="1"/>
</dbReference>
<dbReference type="InterPro" id="IPR019741">
    <property type="entry name" value="Galactokinase_CS"/>
</dbReference>
<accession>A0ABX7S8D1</accession>
<dbReference type="RefSeq" id="WP_207567576.1">
    <property type="nucleotide sequence ID" value="NZ_CP071446.1"/>
</dbReference>
<dbReference type="Gene3D" id="3.30.70.890">
    <property type="entry name" value="GHMP kinase, C-terminal domain"/>
    <property type="match status" value="1"/>
</dbReference>
<evidence type="ECO:0000259" key="8">
    <source>
        <dbReference type="Pfam" id="PF00288"/>
    </source>
</evidence>
<keyword evidence="4" id="KW-0418">Kinase</keyword>
<organism evidence="11 12">
    <name type="scientific">Thermosipho ferrireducens</name>
    <dbReference type="NCBI Taxonomy" id="2571116"/>
    <lineage>
        <taxon>Bacteria</taxon>
        <taxon>Thermotogati</taxon>
        <taxon>Thermotogota</taxon>
        <taxon>Thermotogae</taxon>
        <taxon>Thermotogales</taxon>
        <taxon>Fervidobacteriaceae</taxon>
        <taxon>Thermosipho</taxon>
    </lineage>
</organism>
<sequence>MKVRAPGRVNIIGEHTDYNGGFVLPFAINKYVNVEVKASNLYRFISKNMEPTVETKKLTRTNTWADYIIGILNIISETYKIDFVEFVISSDLPAGAGLSSSAALEVATAYAISKLFSLNLTKKEIALIAYRAENEFVGTKCGIMDQYTVALSKKDHALFIDTQIKNYKYIPLQINPYRFYIINSGIKHKLSNSEYNRRREECETALKILKKANFREITFNDLKKLQGIYKKRVQHVLEENDRVLKTINALKAGKSLEIGKYLYDSHKSLKELYEVSCEEIDFIVEYLKQEKIPGARIIGGGFGGSVLVLAGENFPKIFSKLKTVYETRYPYKISLLNITSSNGVEIVGK</sequence>
<evidence type="ECO:0000256" key="3">
    <source>
        <dbReference type="ARBA" id="ARBA00022741"/>
    </source>
</evidence>
<dbReference type="InterPro" id="IPR036554">
    <property type="entry name" value="GHMP_kinase_C_sf"/>
</dbReference>
<dbReference type="EC" id="2.7.1.6" evidence="7"/>
<dbReference type="PANTHER" id="PTHR10457:SF7">
    <property type="entry name" value="GALACTOKINASE-RELATED"/>
    <property type="match status" value="1"/>
</dbReference>
<feature type="domain" description="Galactokinase N-terminal" evidence="10">
    <location>
        <begin position="3"/>
        <end position="36"/>
    </location>
</feature>
<evidence type="ECO:0000256" key="1">
    <source>
        <dbReference type="ARBA" id="ARBA00006566"/>
    </source>
</evidence>
<dbReference type="InterPro" id="IPR000705">
    <property type="entry name" value="Galactokinase"/>
</dbReference>
<dbReference type="PROSITE" id="PS00627">
    <property type="entry name" value="GHMP_KINASES_ATP"/>
    <property type="match status" value="1"/>
</dbReference>
<dbReference type="PIRSF" id="PIRSF000530">
    <property type="entry name" value="Galactokinase"/>
    <property type="match status" value="1"/>
</dbReference>
<feature type="domain" description="GHMP kinase N-terminal" evidence="8">
    <location>
        <begin position="67"/>
        <end position="151"/>
    </location>
</feature>
<dbReference type="InterPro" id="IPR006206">
    <property type="entry name" value="Mevalonate/galactokinase"/>
</dbReference>
<dbReference type="Proteomes" id="UP000671862">
    <property type="component" value="Chromosome"/>
</dbReference>
<dbReference type="PROSITE" id="PS00106">
    <property type="entry name" value="GALACTOKINASE"/>
    <property type="match status" value="1"/>
</dbReference>
<evidence type="ECO:0000313" key="12">
    <source>
        <dbReference type="Proteomes" id="UP000671862"/>
    </source>
</evidence>
<keyword evidence="3" id="KW-0547">Nucleotide-binding</keyword>
<evidence type="ECO:0000256" key="4">
    <source>
        <dbReference type="ARBA" id="ARBA00022777"/>
    </source>
</evidence>
<keyword evidence="6" id="KW-0119">Carbohydrate metabolism</keyword>
<protein>
    <recommendedName>
        <fullName evidence="7">Galactokinase</fullName>
        <ecNumber evidence="7">2.7.1.6</ecNumber>
    </recommendedName>
</protein>
<name>A0ABX7S8D1_9BACT</name>
<gene>
    <name evidence="11" type="ORF">JYK00_00720</name>
</gene>
<keyword evidence="6" id="KW-0299">Galactose metabolism</keyword>
<dbReference type="InterPro" id="IPR020568">
    <property type="entry name" value="Ribosomal_Su5_D2-typ_SF"/>
</dbReference>
<dbReference type="SUPFAM" id="SSF55060">
    <property type="entry name" value="GHMP Kinase, C-terminal domain"/>
    <property type="match status" value="1"/>
</dbReference>
<dbReference type="InterPro" id="IPR019539">
    <property type="entry name" value="GalKase_N"/>
</dbReference>
<dbReference type="PRINTS" id="PR00473">
    <property type="entry name" value="GALCTOKINASE"/>
</dbReference>
<dbReference type="Pfam" id="PF08544">
    <property type="entry name" value="GHMP_kinases_C"/>
    <property type="match status" value="1"/>
</dbReference>
<keyword evidence="5" id="KW-0067">ATP-binding</keyword>
<dbReference type="NCBIfam" id="NF003006">
    <property type="entry name" value="PRK03817.1"/>
    <property type="match status" value="1"/>
</dbReference>
<dbReference type="EMBL" id="CP071446">
    <property type="protein sequence ID" value="QTA38859.1"/>
    <property type="molecule type" value="Genomic_DNA"/>
</dbReference>
<keyword evidence="2 11" id="KW-0808">Transferase</keyword>
<dbReference type="Pfam" id="PF00288">
    <property type="entry name" value="GHMP_kinases_N"/>
    <property type="match status" value="1"/>
</dbReference>
<dbReference type="InterPro" id="IPR013750">
    <property type="entry name" value="GHMP_kinase_C_dom"/>
</dbReference>